<dbReference type="EMBL" id="VJMJ01000210">
    <property type="protein sequence ID" value="KAF0726754.1"/>
    <property type="molecule type" value="Genomic_DNA"/>
</dbReference>
<organism evidence="1 2">
    <name type="scientific">Aphanomyces euteiches</name>
    <dbReference type="NCBI Taxonomy" id="100861"/>
    <lineage>
        <taxon>Eukaryota</taxon>
        <taxon>Sar</taxon>
        <taxon>Stramenopiles</taxon>
        <taxon>Oomycota</taxon>
        <taxon>Saprolegniomycetes</taxon>
        <taxon>Saprolegniales</taxon>
        <taxon>Verrucalvaceae</taxon>
        <taxon>Aphanomyces</taxon>
    </lineage>
</organism>
<name>A0A6G0WHU0_9STRA</name>
<protein>
    <recommendedName>
        <fullName evidence="3">C2 domain-containing protein</fullName>
    </recommendedName>
</protein>
<proteinExistence type="predicted"/>
<keyword evidence="2" id="KW-1185">Reference proteome</keyword>
<dbReference type="InterPro" id="IPR035892">
    <property type="entry name" value="C2_domain_sf"/>
</dbReference>
<evidence type="ECO:0000313" key="2">
    <source>
        <dbReference type="Proteomes" id="UP000481153"/>
    </source>
</evidence>
<dbReference type="Proteomes" id="UP000481153">
    <property type="component" value="Unassembled WGS sequence"/>
</dbReference>
<gene>
    <name evidence="1" type="ORF">Ae201684_015150</name>
</gene>
<evidence type="ECO:0008006" key="3">
    <source>
        <dbReference type="Google" id="ProtNLM"/>
    </source>
</evidence>
<accession>A0A6G0WHU0</accession>
<dbReference type="SUPFAM" id="SSF49562">
    <property type="entry name" value="C2 domain (Calcium/lipid-binding domain, CaLB)"/>
    <property type="match status" value="1"/>
</dbReference>
<dbReference type="VEuPathDB" id="FungiDB:AeMF1_000667"/>
<dbReference type="Gene3D" id="2.60.40.150">
    <property type="entry name" value="C2 domain"/>
    <property type="match status" value="1"/>
</dbReference>
<evidence type="ECO:0000313" key="1">
    <source>
        <dbReference type="EMBL" id="KAF0726754.1"/>
    </source>
</evidence>
<sequence>MTTMAGATGKKDHKVHSRVPRFLRVQLEHAKQIQTKSCVLPVTGLYIETKLRGSKQASYSTPLKRNPSVDIGWEHQVYEFNMTEGEMYSRVVEFTVHQVNCVGQDQVVGRATLPLFEFETNRLSGVMSKLLTLNQAHVAMEIHLSVEVWTRHDVAKTISRECWENERKVPLQGWSKAHLLPTDNRPAFQAGFYAGQTLEAVLSPLGPDHVETLGFTTGPWFYAETFSGPWHNSNCGWKCRRRVLRQTCRLAELDKTIEDDNDYAPPPPSNATKKQQDLKKMVEMVDLSIEAILQKHNVKMEDY</sequence>
<reference evidence="1 2" key="1">
    <citation type="submission" date="2019-07" db="EMBL/GenBank/DDBJ databases">
        <title>Genomics analysis of Aphanomyces spp. identifies a new class of oomycete effector associated with host adaptation.</title>
        <authorList>
            <person name="Gaulin E."/>
        </authorList>
    </citation>
    <scope>NUCLEOTIDE SEQUENCE [LARGE SCALE GENOMIC DNA]</scope>
    <source>
        <strain evidence="1 2">ATCC 201684</strain>
    </source>
</reference>
<dbReference type="AlphaFoldDB" id="A0A6G0WHU0"/>
<comment type="caution">
    <text evidence="1">The sequence shown here is derived from an EMBL/GenBank/DDBJ whole genome shotgun (WGS) entry which is preliminary data.</text>
</comment>